<evidence type="ECO:0000256" key="1">
    <source>
        <dbReference type="ARBA" id="ARBA00008390"/>
    </source>
</evidence>
<dbReference type="SUPFAM" id="SSF50814">
    <property type="entry name" value="Lipocalins"/>
    <property type="match status" value="1"/>
</dbReference>
<name>G5AQ02_HETGA</name>
<accession>G5AQ02</accession>
<sequence>MDFSGKYQLQSQENVEPFMKAMGLPEDSIQKGKDLKGVLEVVENGKHFKDNSSTRMKVIKNKFTMGQECEIEIIMGKKIKVVVNMEGDNKLMTTFKNIKFMTELNGDTLTS</sequence>
<feature type="non-terminal residue" evidence="2">
    <location>
        <position position="1"/>
    </location>
</feature>
<dbReference type="Pfam" id="PF14651">
    <property type="entry name" value="Lipocalin_7"/>
    <property type="match status" value="1"/>
</dbReference>
<comment type="similarity">
    <text evidence="1">Belongs to the calycin superfamily. Fatty-acid binding protein (FABP) family.</text>
</comment>
<evidence type="ECO:0000313" key="3">
    <source>
        <dbReference type="Proteomes" id="UP000006813"/>
    </source>
</evidence>
<dbReference type="Gene3D" id="2.40.128.20">
    <property type="match status" value="1"/>
</dbReference>
<proteinExistence type="inferred from homology"/>
<dbReference type="InParanoid" id="G5AQ02"/>
<dbReference type="InterPro" id="IPR031259">
    <property type="entry name" value="ILBP"/>
</dbReference>
<dbReference type="AlphaFoldDB" id="G5AQ02"/>
<dbReference type="Proteomes" id="UP000006813">
    <property type="component" value="Unassembled WGS sequence"/>
</dbReference>
<organism evidence="2 3">
    <name type="scientific">Heterocephalus glaber</name>
    <name type="common">Naked mole rat</name>
    <dbReference type="NCBI Taxonomy" id="10181"/>
    <lineage>
        <taxon>Eukaryota</taxon>
        <taxon>Metazoa</taxon>
        <taxon>Chordata</taxon>
        <taxon>Craniata</taxon>
        <taxon>Vertebrata</taxon>
        <taxon>Euteleostomi</taxon>
        <taxon>Mammalia</taxon>
        <taxon>Eutheria</taxon>
        <taxon>Euarchontoglires</taxon>
        <taxon>Glires</taxon>
        <taxon>Rodentia</taxon>
        <taxon>Hystricomorpha</taxon>
        <taxon>Bathyergidae</taxon>
        <taxon>Heterocephalus</taxon>
    </lineage>
</organism>
<protein>
    <submittedName>
        <fullName evidence="2">Fatty acid-binding protein, liver</fullName>
    </submittedName>
</protein>
<dbReference type="EMBL" id="JH166409">
    <property type="protein sequence ID" value="EHA99112.1"/>
    <property type="molecule type" value="Genomic_DNA"/>
</dbReference>
<dbReference type="PANTHER" id="PTHR11955">
    <property type="entry name" value="FATTY ACID BINDING PROTEIN"/>
    <property type="match status" value="1"/>
</dbReference>
<dbReference type="GO" id="GO:0008289">
    <property type="term" value="F:lipid binding"/>
    <property type="evidence" value="ECO:0007669"/>
    <property type="project" value="InterPro"/>
</dbReference>
<dbReference type="eggNOG" id="KOG4015">
    <property type="taxonomic scope" value="Eukaryota"/>
</dbReference>
<evidence type="ECO:0000313" key="2">
    <source>
        <dbReference type="EMBL" id="EHA99112.1"/>
    </source>
</evidence>
<dbReference type="InterPro" id="IPR012674">
    <property type="entry name" value="Calycin"/>
</dbReference>
<gene>
    <name evidence="2" type="ORF">GW7_12217</name>
</gene>
<reference evidence="2 3" key="1">
    <citation type="journal article" date="2011" name="Nature">
        <title>Genome sequencing reveals insights into physiology and longevity of the naked mole rat.</title>
        <authorList>
            <person name="Kim E.B."/>
            <person name="Fang X."/>
            <person name="Fushan A.A."/>
            <person name="Huang Z."/>
            <person name="Lobanov A.V."/>
            <person name="Han L."/>
            <person name="Marino S.M."/>
            <person name="Sun X."/>
            <person name="Turanov A.A."/>
            <person name="Yang P."/>
            <person name="Yim S.H."/>
            <person name="Zhao X."/>
            <person name="Kasaikina M.V."/>
            <person name="Stoletzki N."/>
            <person name="Peng C."/>
            <person name="Polak P."/>
            <person name="Xiong Z."/>
            <person name="Kiezun A."/>
            <person name="Zhu Y."/>
            <person name="Chen Y."/>
            <person name="Kryukov G.V."/>
            <person name="Zhang Q."/>
            <person name="Peshkin L."/>
            <person name="Yang L."/>
            <person name="Bronson R.T."/>
            <person name="Buffenstein R."/>
            <person name="Wang B."/>
            <person name="Han C."/>
            <person name="Li Q."/>
            <person name="Chen L."/>
            <person name="Zhao W."/>
            <person name="Sunyaev S.R."/>
            <person name="Park T.J."/>
            <person name="Zhang G."/>
            <person name="Wang J."/>
            <person name="Gladyshev V.N."/>
        </authorList>
    </citation>
    <scope>NUCLEOTIDE SEQUENCE [LARGE SCALE GENOMIC DNA]</scope>
</reference>
<dbReference type="InterPro" id="IPR000463">
    <property type="entry name" value="Fatty_acid-bd"/>
</dbReference>
<dbReference type="STRING" id="10181.G5AQ02"/>
<dbReference type="PRINTS" id="PR00178">
    <property type="entry name" value="FATTYACIDBP"/>
</dbReference>